<dbReference type="Proteomes" id="UP000241769">
    <property type="component" value="Unassembled WGS sequence"/>
</dbReference>
<dbReference type="InterPro" id="IPR006361">
    <property type="entry name" value="Uroporphyrinogen_deCO2ase_HemE"/>
</dbReference>
<gene>
    <name evidence="16" type="ORF">PROFUN_14183</name>
</gene>
<organism evidence="16 17">
    <name type="scientific">Planoprotostelium fungivorum</name>
    <dbReference type="NCBI Taxonomy" id="1890364"/>
    <lineage>
        <taxon>Eukaryota</taxon>
        <taxon>Amoebozoa</taxon>
        <taxon>Evosea</taxon>
        <taxon>Variosea</taxon>
        <taxon>Cavosteliida</taxon>
        <taxon>Cavosteliaceae</taxon>
        <taxon>Planoprotostelium</taxon>
    </lineage>
</organism>
<comment type="similarity">
    <text evidence="4 13">Belongs to the uroporphyrinogen decarboxylase family.</text>
</comment>
<evidence type="ECO:0000256" key="2">
    <source>
        <dbReference type="ARBA" id="ARBA00004496"/>
    </source>
</evidence>
<dbReference type="EMBL" id="MDYQ01000259">
    <property type="protein sequence ID" value="PRP77529.1"/>
    <property type="molecule type" value="Genomic_DNA"/>
</dbReference>
<comment type="subunit">
    <text evidence="5">Homodimer.</text>
</comment>
<evidence type="ECO:0000256" key="5">
    <source>
        <dbReference type="ARBA" id="ARBA00011738"/>
    </source>
</evidence>
<sequence length="402" mass="45125">MSHSYLVECRTCVMDASSSVVTGNNNLWQFNPSYVYLVRLHGAETIAENFPPIQNDVFLKAIRGEDVPYTPVWIMRQAGRYLPEFRALRAENEFFRVCRTPELACEITLQPIRRLPLDAAIIFSDILVVPQAMGLEVIMVPGKGPVFPSPLLTPEEIDTRLVKPDVKKELSYVFQALTLTRHRLEGKVPLIGFSGAPWTLMSYMIEGGGSKTFAKSKKWLYQYPEASHKLLDMLSDIIIEYLSLQIQAGAQAVQVFDSWAGELSLDVWDKFGIPYLTKIGSQLRKLHPDTPLILFAKGASHGMKLMSEMEYNVLGVDWTANIREARALTRPKNICLQGNMDPAVLYADKSVIRGEVERILDEFGLGLHVANLGHGLHPEHNPEHVAAYIEAVHELSAAKKKQ</sequence>
<evidence type="ECO:0000259" key="14">
    <source>
        <dbReference type="PROSITE" id="PS00906"/>
    </source>
</evidence>
<keyword evidence="8" id="KW-0963">Cytoplasm</keyword>
<dbReference type="HAMAP" id="MF_00218">
    <property type="entry name" value="URO_D"/>
    <property type="match status" value="1"/>
</dbReference>
<evidence type="ECO:0000256" key="7">
    <source>
        <dbReference type="ARBA" id="ARBA00014308"/>
    </source>
</evidence>
<name>A0A2P6N0P5_9EUKA</name>
<dbReference type="PROSITE" id="PS00907">
    <property type="entry name" value="UROD_2"/>
    <property type="match status" value="1"/>
</dbReference>
<evidence type="ECO:0000256" key="3">
    <source>
        <dbReference type="ARBA" id="ARBA00004804"/>
    </source>
</evidence>
<evidence type="ECO:0000256" key="10">
    <source>
        <dbReference type="ARBA" id="ARBA00023239"/>
    </source>
</evidence>
<dbReference type="UniPathway" id="UPA00251">
    <property type="reaction ID" value="UER00321"/>
</dbReference>
<dbReference type="FunCoup" id="A0A2P6N0P5">
    <property type="interactions" value="534"/>
</dbReference>
<dbReference type="Pfam" id="PF01208">
    <property type="entry name" value="URO-D"/>
    <property type="match status" value="1"/>
</dbReference>
<dbReference type="EC" id="4.1.1.37" evidence="6 12"/>
<keyword evidence="10 12" id="KW-0456">Lyase</keyword>
<evidence type="ECO:0000313" key="16">
    <source>
        <dbReference type="EMBL" id="PRP77529.1"/>
    </source>
</evidence>
<dbReference type="FunFam" id="3.20.20.210:FF:000001">
    <property type="entry name" value="Uroporphyrinogen decarboxylase"/>
    <property type="match status" value="1"/>
</dbReference>
<dbReference type="InterPro" id="IPR038071">
    <property type="entry name" value="UROD/MetE-like_sf"/>
</dbReference>
<evidence type="ECO:0000256" key="1">
    <source>
        <dbReference type="ARBA" id="ARBA00002448"/>
    </source>
</evidence>
<dbReference type="GO" id="GO:0004853">
    <property type="term" value="F:uroporphyrinogen decarboxylase activity"/>
    <property type="evidence" value="ECO:0007669"/>
    <property type="project" value="UniProtKB-EC"/>
</dbReference>
<dbReference type="GO" id="GO:0006782">
    <property type="term" value="P:protoporphyrinogen IX biosynthetic process"/>
    <property type="evidence" value="ECO:0007669"/>
    <property type="project" value="UniProtKB-UniPathway"/>
</dbReference>
<dbReference type="SUPFAM" id="SSF51726">
    <property type="entry name" value="UROD/MetE-like"/>
    <property type="match status" value="1"/>
</dbReference>
<keyword evidence="11 12" id="KW-0627">Porphyrin biosynthesis</keyword>
<dbReference type="CDD" id="cd00717">
    <property type="entry name" value="URO-D"/>
    <property type="match status" value="1"/>
</dbReference>
<evidence type="ECO:0000256" key="12">
    <source>
        <dbReference type="RuleBase" id="RU000554"/>
    </source>
</evidence>
<comment type="function">
    <text evidence="1">Catalyzes the decarboxylation of four acetate groups of uroporphyrinogen-III to yield coproporphyrinogen-III.</text>
</comment>
<evidence type="ECO:0000313" key="17">
    <source>
        <dbReference type="Proteomes" id="UP000241769"/>
    </source>
</evidence>
<evidence type="ECO:0000256" key="13">
    <source>
        <dbReference type="RuleBase" id="RU004169"/>
    </source>
</evidence>
<comment type="subcellular location">
    <subcellularLocation>
        <location evidence="2">Cytoplasm</location>
    </subcellularLocation>
</comment>
<evidence type="ECO:0000256" key="9">
    <source>
        <dbReference type="ARBA" id="ARBA00022793"/>
    </source>
</evidence>
<comment type="pathway">
    <text evidence="3 12">Porphyrin-containing compound metabolism; protoporphyrin-IX biosynthesis; coproporphyrinogen-III from 5-aminolevulinate: step 4/4.</text>
</comment>
<feature type="domain" description="Uroporphyrinogen decarboxylase (URO-D)" evidence="14">
    <location>
        <begin position="71"/>
        <end position="80"/>
    </location>
</feature>
<dbReference type="PANTHER" id="PTHR21091">
    <property type="entry name" value="METHYLTETRAHYDROFOLATE:HOMOCYSTEINE METHYLTRANSFERASE RELATED"/>
    <property type="match status" value="1"/>
</dbReference>
<comment type="caution">
    <text evidence="16">The sequence shown here is derived from an EMBL/GenBank/DDBJ whole genome shotgun (WGS) entry which is preliminary data.</text>
</comment>
<reference evidence="16 17" key="1">
    <citation type="journal article" date="2018" name="Genome Biol. Evol.">
        <title>Multiple Roots of Fruiting Body Formation in Amoebozoa.</title>
        <authorList>
            <person name="Hillmann F."/>
            <person name="Forbes G."/>
            <person name="Novohradska S."/>
            <person name="Ferling I."/>
            <person name="Riege K."/>
            <person name="Groth M."/>
            <person name="Westermann M."/>
            <person name="Marz M."/>
            <person name="Spaller T."/>
            <person name="Winckler T."/>
            <person name="Schaap P."/>
            <person name="Glockner G."/>
        </authorList>
    </citation>
    <scope>NUCLEOTIDE SEQUENCE [LARGE SCALE GENOMIC DNA]</scope>
    <source>
        <strain evidence="16 17">Jena</strain>
    </source>
</reference>
<dbReference type="Gene3D" id="3.20.20.210">
    <property type="match status" value="1"/>
</dbReference>
<accession>A0A2P6N0P5</accession>
<dbReference type="PROSITE" id="PS00906">
    <property type="entry name" value="UROD_1"/>
    <property type="match status" value="1"/>
</dbReference>
<dbReference type="OrthoDB" id="339900at2759"/>
<evidence type="ECO:0000256" key="6">
    <source>
        <dbReference type="ARBA" id="ARBA00012288"/>
    </source>
</evidence>
<dbReference type="NCBIfam" id="TIGR01464">
    <property type="entry name" value="hemE"/>
    <property type="match status" value="1"/>
</dbReference>
<dbReference type="InParanoid" id="A0A2P6N0P5"/>
<keyword evidence="17" id="KW-1185">Reference proteome</keyword>
<dbReference type="InterPro" id="IPR000257">
    <property type="entry name" value="Uroporphyrinogen_deCOase"/>
</dbReference>
<proteinExistence type="inferred from homology"/>
<feature type="domain" description="Uroporphyrinogen decarboxylase (URO-D)" evidence="15">
    <location>
        <begin position="191"/>
        <end position="207"/>
    </location>
</feature>
<evidence type="ECO:0000259" key="15">
    <source>
        <dbReference type="PROSITE" id="PS00907"/>
    </source>
</evidence>
<keyword evidence="9 12" id="KW-0210">Decarboxylase</keyword>
<dbReference type="GO" id="GO:0005829">
    <property type="term" value="C:cytosol"/>
    <property type="evidence" value="ECO:0007669"/>
    <property type="project" value="TreeGrafter"/>
</dbReference>
<comment type="catalytic activity">
    <reaction evidence="12">
        <text>uroporphyrinogen III + 4 H(+) = coproporphyrinogen III + 4 CO2</text>
        <dbReference type="Rhea" id="RHEA:19865"/>
        <dbReference type="ChEBI" id="CHEBI:15378"/>
        <dbReference type="ChEBI" id="CHEBI:16526"/>
        <dbReference type="ChEBI" id="CHEBI:57308"/>
        <dbReference type="ChEBI" id="CHEBI:57309"/>
        <dbReference type="EC" id="4.1.1.37"/>
    </reaction>
</comment>
<evidence type="ECO:0000256" key="11">
    <source>
        <dbReference type="ARBA" id="ARBA00023244"/>
    </source>
</evidence>
<dbReference type="AlphaFoldDB" id="A0A2P6N0P5"/>
<protein>
    <recommendedName>
        <fullName evidence="7 12">Uroporphyrinogen decarboxylase</fullName>
        <ecNumber evidence="6 12">4.1.1.37</ecNumber>
    </recommendedName>
</protein>
<evidence type="ECO:0000256" key="4">
    <source>
        <dbReference type="ARBA" id="ARBA00009935"/>
    </source>
</evidence>
<dbReference type="STRING" id="1890364.A0A2P6N0P5"/>
<dbReference type="PANTHER" id="PTHR21091:SF169">
    <property type="entry name" value="UROPORPHYRINOGEN DECARBOXYLASE"/>
    <property type="match status" value="1"/>
</dbReference>
<evidence type="ECO:0000256" key="8">
    <source>
        <dbReference type="ARBA" id="ARBA00022490"/>
    </source>
</evidence>